<dbReference type="SUPFAM" id="SSF54427">
    <property type="entry name" value="NTF2-like"/>
    <property type="match status" value="1"/>
</dbReference>
<name>A0A841ALS2_9MICO</name>
<keyword evidence="2" id="KW-1185">Reference proteome</keyword>
<accession>A0A841ALS2</accession>
<dbReference type="Proteomes" id="UP000536685">
    <property type="component" value="Unassembled WGS sequence"/>
</dbReference>
<dbReference type="InterPro" id="IPR032710">
    <property type="entry name" value="NTF2-like_dom_sf"/>
</dbReference>
<evidence type="ECO:0000313" key="1">
    <source>
        <dbReference type="EMBL" id="MBB5842912.1"/>
    </source>
</evidence>
<proteinExistence type="predicted"/>
<dbReference type="AlphaFoldDB" id="A0A841ALS2"/>
<sequence>MTQLERDRAEQFFDGYGDALTHNNLEAIARCYAYPSIVITDTASRAITSPDEVMDAFRDDEKDDDAVQVVATVGSIESVSSNVAWVTVSWSYRDDYDEEQRSDAYRYLLRNLDSAVEICTVTPVPVEAAR</sequence>
<organism evidence="1 2">
    <name type="scientific">Conyzicola lurida</name>
    <dbReference type="NCBI Taxonomy" id="1172621"/>
    <lineage>
        <taxon>Bacteria</taxon>
        <taxon>Bacillati</taxon>
        <taxon>Actinomycetota</taxon>
        <taxon>Actinomycetes</taxon>
        <taxon>Micrococcales</taxon>
        <taxon>Microbacteriaceae</taxon>
        <taxon>Conyzicola</taxon>
    </lineage>
</organism>
<reference evidence="1 2" key="1">
    <citation type="submission" date="2020-08" db="EMBL/GenBank/DDBJ databases">
        <title>Sequencing the genomes of 1000 actinobacteria strains.</title>
        <authorList>
            <person name="Klenk H.-P."/>
        </authorList>
    </citation>
    <scope>NUCLEOTIDE SEQUENCE [LARGE SCALE GENOMIC DNA]</scope>
    <source>
        <strain evidence="1 2">DSM 105784</strain>
    </source>
</reference>
<dbReference type="RefSeq" id="WP_184234769.1">
    <property type="nucleotide sequence ID" value="NZ_JACHMJ010000001.1"/>
</dbReference>
<protein>
    <recommendedName>
        <fullName evidence="3">SnoaL-like domain-containing protein</fullName>
    </recommendedName>
</protein>
<comment type="caution">
    <text evidence="1">The sequence shown here is derived from an EMBL/GenBank/DDBJ whole genome shotgun (WGS) entry which is preliminary data.</text>
</comment>
<dbReference type="EMBL" id="JACHMJ010000001">
    <property type="protein sequence ID" value="MBB5842912.1"/>
    <property type="molecule type" value="Genomic_DNA"/>
</dbReference>
<evidence type="ECO:0008006" key="3">
    <source>
        <dbReference type="Google" id="ProtNLM"/>
    </source>
</evidence>
<gene>
    <name evidence="1" type="ORF">HD599_001235</name>
</gene>
<dbReference type="Gene3D" id="3.10.450.50">
    <property type="match status" value="1"/>
</dbReference>
<evidence type="ECO:0000313" key="2">
    <source>
        <dbReference type="Proteomes" id="UP000536685"/>
    </source>
</evidence>